<dbReference type="PROSITE" id="PS51762">
    <property type="entry name" value="GH16_2"/>
    <property type="match status" value="1"/>
</dbReference>
<proteinExistence type="predicted"/>
<evidence type="ECO:0000256" key="1">
    <source>
        <dbReference type="ARBA" id="ARBA00022801"/>
    </source>
</evidence>
<name>A0A4Q0A3D9_9FUNG</name>
<evidence type="ECO:0000256" key="2">
    <source>
        <dbReference type="ARBA" id="ARBA00023295"/>
    </source>
</evidence>
<keyword evidence="6" id="KW-1185">Reference proteome</keyword>
<keyword evidence="2" id="KW-0326">Glycosidase</keyword>
<dbReference type="Gene3D" id="2.60.120.200">
    <property type="match status" value="1"/>
</dbReference>
<dbReference type="GO" id="GO:0005975">
    <property type="term" value="P:carbohydrate metabolic process"/>
    <property type="evidence" value="ECO:0007669"/>
    <property type="project" value="InterPro"/>
</dbReference>
<dbReference type="GO" id="GO:0004553">
    <property type="term" value="F:hydrolase activity, hydrolyzing O-glycosyl compounds"/>
    <property type="evidence" value="ECO:0007669"/>
    <property type="project" value="InterPro"/>
</dbReference>
<gene>
    <name evidence="5" type="ORF">BJ085DRAFT_33867</name>
</gene>
<protein>
    <submittedName>
        <fullName evidence="5">Concanavalin A-like lectin/glucanase domain-containing protein</fullName>
    </submittedName>
</protein>
<keyword evidence="1" id="KW-0378">Hydrolase</keyword>
<dbReference type="InterPro" id="IPR000757">
    <property type="entry name" value="Beta-glucanase-like"/>
</dbReference>
<dbReference type="GO" id="GO:0030246">
    <property type="term" value="F:carbohydrate binding"/>
    <property type="evidence" value="ECO:0007669"/>
    <property type="project" value="UniProtKB-KW"/>
</dbReference>
<sequence length="293" mass="32716">MVSFVIIRFGALLGVASLLVSTFPLVSPQPIVNIPSGPNGVSLQKCWTKDWTFENDDYLQDFDTDCANNIKIADGIMSWEVTEDCFSPSLIYKHDDILYGQASIDIKMARGSGIVTAFIRGMGGKDEIDVEWVGKDLDHVQFMYYVNGSVVNSKFGTTHFEPPAPHKPLNEEFFTYTIDYAPNRTQWYVGDNLGATLERTATNKYPSQAREWRMNLWNGGAIVPAWAGKTDWSKGPFVAFVRRLSFTSYCEEGPQASGLPRHPRTATSDSALVKAELNQDPPQSQEQSVVRLL</sequence>
<feature type="domain" description="GH16" evidence="4">
    <location>
        <begin position="27"/>
        <end position="241"/>
    </location>
</feature>
<dbReference type="STRING" id="215637.A0A4Q0A3D9"/>
<evidence type="ECO:0000259" key="4">
    <source>
        <dbReference type="PROSITE" id="PS51762"/>
    </source>
</evidence>
<dbReference type="InterPro" id="IPR013320">
    <property type="entry name" value="ConA-like_dom_sf"/>
</dbReference>
<dbReference type="PANTHER" id="PTHR31062">
    <property type="entry name" value="XYLOGLUCAN ENDOTRANSGLUCOSYLASE/HYDROLASE PROTEIN 8-RELATED"/>
    <property type="match status" value="1"/>
</dbReference>
<accession>A0A4Q0A3D9</accession>
<dbReference type="Pfam" id="PF00722">
    <property type="entry name" value="Glyco_hydro_16"/>
    <property type="match status" value="1"/>
</dbReference>
<evidence type="ECO:0000313" key="6">
    <source>
        <dbReference type="Proteomes" id="UP000268162"/>
    </source>
</evidence>
<dbReference type="Proteomes" id="UP000268162">
    <property type="component" value="Unassembled WGS sequence"/>
</dbReference>
<evidence type="ECO:0000256" key="3">
    <source>
        <dbReference type="SAM" id="SignalP"/>
    </source>
</evidence>
<dbReference type="SUPFAM" id="SSF49899">
    <property type="entry name" value="Concanavalin A-like lectins/glucanases"/>
    <property type="match status" value="1"/>
</dbReference>
<organism evidence="5 6">
    <name type="scientific">Dimargaris cristalligena</name>
    <dbReference type="NCBI Taxonomy" id="215637"/>
    <lineage>
        <taxon>Eukaryota</taxon>
        <taxon>Fungi</taxon>
        <taxon>Fungi incertae sedis</taxon>
        <taxon>Zoopagomycota</taxon>
        <taxon>Kickxellomycotina</taxon>
        <taxon>Dimargaritomycetes</taxon>
        <taxon>Dimargaritales</taxon>
        <taxon>Dimargaritaceae</taxon>
        <taxon>Dimargaris</taxon>
    </lineage>
</organism>
<reference evidence="6" key="1">
    <citation type="journal article" date="2018" name="Nat. Microbiol.">
        <title>Leveraging single-cell genomics to expand the fungal tree of life.</title>
        <authorList>
            <person name="Ahrendt S.R."/>
            <person name="Quandt C.A."/>
            <person name="Ciobanu D."/>
            <person name="Clum A."/>
            <person name="Salamov A."/>
            <person name="Andreopoulos B."/>
            <person name="Cheng J.F."/>
            <person name="Woyke T."/>
            <person name="Pelin A."/>
            <person name="Henrissat B."/>
            <person name="Reynolds N.K."/>
            <person name="Benny G.L."/>
            <person name="Smith M.E."/>
            <person name="James T.Y."/>
            <person name="Grigoriev I.V."/>
        </authorList>
    </citation>
    <scope>NUCLEOTIDE SEQUENCE [LARGE SCALE GENOMIC DNA]</scope>
    <source>
        <strain evidence="6">RSA 468</strain>
    </source>
</reference>
<dbReference type="EMBL" id="ML002244">
    <property type="protein sequence ID" value="RKP39780.1"/>
    <property type="molecule type" value="Genomic_DNA"/>
</dbReference>
<feature type="chain" id="PRO_5020709811" evidence="3">
    <location>
        <begin position="29"/>
        <end position="293"/>
    </location>
</feature>
<evidence type="ECO:0000313" key="5">
    <source>
        <dbReference type="EMBL" id="RKP39780.1"/>
    </source>
</evidence>
<dbReference type="InterPro" id="IPR044791">
    <property type="entry name" value="Beta-glucanase/XTH"/>
</dbReference>
<keyword evidence="3" id="KW-0732">Signal</keyword>
<dbReference type="AlphaFoldDB" id="A0A4Q0A3D9"/>
<feature type="signal peptide" evidence="3">
    <location>
        <begin position="1"/>
        <end position="28"/>
    </location>
</feature>
<keyword evidence="5" id="KW-0430">Lectin</keyword>